<dbReference type="SMART" id="SM00220">
    <property type="entry name" value="S_TKc"/>
    <property type="match status" value="1"/>
</dbReference>
<evidence type="ECO:0000256" key="13">
    <source>
        <dbReference type="ARBA" id="ARBA00022842"/>
    </source>
</evidence>
<evidence type="ECO:0000256" key="12">
    <source>
        <dbReference type="ARBA" id="ARBA00022840"/>
    </source>
</evidence>
<evidence type="ECO:0000256" key="6">
    <source>
        <dbReference type="ARBA" id="ARBA00022553"/>
    </source>
</evidence>
<dbReference type="KEGG" id="bfo:118426610"/>
<keyword evidence="15" id="KW-0744">Spermatogenesis</keyword>
<comment type="catalytic activity">
    <reaction evidence="17">
        <text>L-seryl-[protein] + ATP = O-phospho-L-seryl-[protein] + ADP + H(+)</text>
        <dbReference type="Rhea" id="RHEA:17989"/>
        <dbReference type="Rhea" id="RHEA-COMP:9863"/>
        <dbReference type="Rhea" id="RHEA-COMP:11604"/>
        <dbReference type="ChEBI" id="CHEBI:15378"/>
        <dbReference type="ChEBI" id="CHEBI:29999"/>
        <dbReference type="ChEBI" id="CHEBI:30616"/>
        <dbReference type="ChEBI" id="CHEBI:83421"/>
        <dbReference type="ChEBI" id="CHEBI:456216"/>
        <dbReference type="EC" id="2.7.11.1"/>
    </reaction>
</comment>
<evidence type="ECO:0000256" key="4">
    <source>
        <dbReference type="ARBA" id="ARBA00022473"/>
    </source>
</evidence>
<dbReference type="CDD" id="cd14080">
    <property type="entry name" value="STKc_TSSK-like"/>
    <property type="match status" value="1"/>
</dbReference>
<keyword evidence="11" id="KW-0221">Differentiation</keyword>
<keyword evidence="23" id="KW-1185">Reference proteome</keyword>
<feature type="signal peptide" evidence="21">
    <location>
        <begin position="1"/>
        <end position="25"/>
    </location>
</feature>
<dbReference type="Pfam" id="PF00069">
    <property type="entry name" value="Pkinase"/>
    <property type="match status" value="1"/>
</dbReference>
<dbReference type="OrthoDB" id="541276at2759"/>
<dbReference type="GO" id="GO:0000287">
    <property type="term" value="F:magnesium ion binding"/>
    <property type="evidence" value="ECO:0007669"/>
    <property type="project" value="UniProtKB-ARBA"/>
</dbReference>
<dbReference type="GO" id="GO:0000226">
    <property type="term" value="P:microtubule cytoskeleton organization"/>
    <property type="evidence" value="ECO:0000318"/>
    <property type="project" value="GO_Central"/>
</dbReference>
<dbReference type="PROSITE" id="PS50011">
    <property type="entry name" value="PROTEIN_KINASE_DOM"/>
    <property type="match status" value="1"/>
</dbReference>
<keyword evidence="5 19" id="KW-0723">Serine/threonine-protein kinase</keyword>
<feature type="chain" id="PRO_5039888468" description="non-specific serine/threonine protein kinase" evidence="21">
    <location>
        <begin position="26"/>
        <end position="399"/>
    </location>
</feature>
<keyword evidence="12 18" id="KW-0067">ATP-binding</keyword>
<keyword evidence="8" id="KW-0479">Metal-binding</keyword>
<dbReference type="PROSITE" id="PS00107">
    <property type="entry name" value="PROTEIN_KINASE_ATP"/>
    <property type="match status" value="1"/>
</dbReference>
<feature type="binding site" evidence="18">
    <location>
        <position position="137"/>
    </location>
    <ligand>
        <name>ATP</name>
        <dbReference type="ChEBI" id="CHEBI:30616"/>
    </ligand>
</feature>
<keyword evidence="6" id="KW-0597">Phosphoprotein</keyword>
<evidence type="ECO:0000256" key="9">
    <source>
        <dbReference type="ARBA" id="ARBA00022741"/>
    </source>
</evidence>
<dbReference type="EC" id="2.7.11.1" evidence="3"/>
<evidence type="ECO:0000256" key="2">
    <source>
        <dbReference type="ARBA" id="ARBA00006692"/>
    </source>
</evidence>
<dbReference type="Proteomes" id="UP000001554">
    <property type="component" value="Chromosome 11"/>
</dbReference>
<dbReference type="InterPro" id="IPR000719">
    <property type="entry name" value="Prot_kinase_dom"/>
</dbReference>
<dbReference type="GO" id="GO:0030154">
    <property type="term" value="P:cell differentiation"/>
    <property type="evidence" value="ECO:0007669"/>
    <property type="project" value="UniProtKB-KW"/>
</dbReference>
<evidence type="ECO:0000256" key="16">
    <source>
        <dbReference type="ARBA" id="ARBA00047899"/>
    </source>
</evidence>
<accession>A0A9J7N6Q1</accession>
<evidence type="ECO:0000256" key="14">
    <source>
        <dbReference type="ARBA" id="ARBA00022843"/>
    </source>
</evidence>
<dbReference type="GO" id="GO:0050321">
    <property type="term" value="F:tau-protein kinase activity"/>
    <property type="evidence" value="ECO:0000318"/>
    <property type="project" value="GO_Central"/>
</dbReference>
<proteinExistence type="inferred from homology"/>
<evidence type="ECO:0000256" key="20">
    <source>
        <dbReference type="SAM" id="MobiDB-lite"/>
    </source>
</evidence>
<reference evidence="23" key="1">
    <citation type="journal article" date="2020" name="Nat. Ecol. Evol.">
        <title>Deeply conserved synteny resolves early events in vertebrate evolution.</title>
        <authorList>
            <person name="Simakov O."/>
            <person name="Marletaz F."/>
            <person name="Yue J.X."/>
            <person name="O'Connell B."/>
            <person name="Jenkins J."/>
            <person name="Brandt A."/>
            <person name="Calef R."/>
            <person name="Tung C.H."/>
            <person name="Huang T.K."/>
            <person name="Schmutz J."/>
            <person name="Satoh N."/>
            <person name="Yu J.K."/>
            <person name="Putnam N.H."/>
            <person name="Green R.E."/>
            <person name="Rokhsar D.S."/>
        </authorList>
    </citation>
    <scope>NUCLEOTIDE SEQUENCE [LARGE SCALE GENOMIC DNA]</scope>
    <source>
        <strain evidence="23">S238N-H82</strain>
    </source>
</reference>
<comment type="cofactor">
    <cofactor evidence="1">
        <name>Mg(2+)</name>
        <dbReference type="ChEBI" id="CHEBI:18420"/>
    </cofactor>
</comment>
<dbReference type="InterPro" id="IPR011009">
    <property type="entry name" value="Kinase-like_dom_sf"/>
</dbReference>
<dbReference type="GeneID" id="118426610"/>
<comment type="similarity">
    <text evidence="2">Belongs to the protein kinase superfamily. CAMK Ser/Thr protein kinase family.</text>
</comment>
<evidence type="ECO:0000256" key="10">
    <source>
        <dbReference type="ARBA" id="ARBA00022777"/>
    </source>
</evidence>
<reference evidence="24" key="2">
    <citation type="submission" date="2025-08" db="UniProtKB">
        <authorList>
            <consortium name="RefSeq"/>
        </authorList>
    </citation>
    <scope>IDENTIFICATION</scope>
    <source>
        <strain evidence="24">S238N-H82</strain>
        <tissue evidence="24">Testes</tissue>
    </source>
</reference>
<evidence type="ECO:0000313" key="23">
    <source>
        <dbReference type="Proteomes" id="UP000001554"/>
    </source>
</evidence>
<keyword evidence="14" id="KW-0832">Ubl conjugation</keyword>
<dbReference type="Gene3D" id="1.10.510.10">
    <property type="entry name" value="Transferase(Phosphotransferase) domain 1"/>
    <property type="match status" value="1"/>
</dbReference>
<sequence>MKTTTKLCLLMCFMFVLGRFSVALATECNMPYGALGRERGTPYEKNMAKDRALPVDNESKMKYLLIHLQNRIKIGAFPLKSIKTSPKVEIYREKMSIRDEDVLQKYGYRLGVTLGDGSYGCVKRAFSVRLEKDVAVKIINKRVASKDFLQRFLPRELAIVQRLQHPNIVKVYQIIDTPDKVYTIMEEAPHGDLLEHVQTRGAMSERRARETFRELAEAVSYCHTQDICHRDLKCENILLDAHGHVKLTDFGFARDAPSDDRGRPTMSQTFCGSAAYASPEVLRGKPYQPSSYDIWSMGVVLYIMVVGTMPFDDSNVRKMLRKQMDRKLNFSSTRTISQECKLLITQMLSPDVSQRPTIHEVLNSRWLRSSQSQPPTCSAAWRLESSSQPSTTESAMVSR</sequence>
<dbReference type="PANTHER" id="PTHR24346:SF102">
    <property type="entry name" value="TESTIS-SPECIFIC SERINE_THREONINE-PROTEIN KINASE 1"/>
    <property type="match status" value="1"/>
</dbReference>
<organism evidence="23 24">
    <name type="scientific">Branchiostoma floridae</name>
    <name type="common">Florida lancelet</name>
    <name type="synonym">Amphioxus</name>
    <dbReference type="NCBI Taxonomy" id="7739"/>
    <lineage>
        <taxon>Eukaryota</taxon>
        <taxon>Metazoa</taxon>
        <taxon>Chordata</taxon>
        <taxon>Cephalochordata</taxon>
        <taxon>Leptocardii</taxon>
        <taxon>Amphioxiformes</taxon>
        <taxon>Branchiostomatidae</taxon>
        <taxon>Branchiostoma</taxon>
    </lineage>
</organism>
<evidence type="ECO:0000256" key="17">
    <source>
        <dbReference type="ARBA" id="ARBA00048679"/>
    </source>
</evidence>
<dbReference type="PROSITE" id="PS00108">
    <property type="entry name" value="PROTEIN_KINASE_ST"/>
    <property type="match status" value="1"/>
</dbReference>
<keyword evidence="7" id="KW-0808">Transferase</keyword>
<dbReference type="GO" id="GO:0007283">
    <property type="term" value="P:spermatogenesis"/>
    <property type="evidence" value="ECO:0007669"/>
    <property type="project" value="UniProtKB-KW"/>
</dbReference>
<dbReference type="InterPro" id="IPR017441">
    <property type="entry name" value="Protein_kinase_ATP_BS"/>
</dbReference>
<dbReference type="SUPFAM" id="SSF56112">
    <property type="entry name" value="Protein kinase-like (PK-like)"/>
    <property type="match status" value="1"/>
</dbReference>
<keyword evidence="9 18" id="KW-0547">Nucleotide-binding</keyword>
<feature type="domain" description="Protein kinase" evidence="22">
    <location>
        <begin position="108"/>
        <end position="367"/>
    </location>
</feature>
<feature type="region of interest" description="Disordered" evidence="20">
    <location>
        <begin position="370"/>
        <end position="399"/>
    </location>
</feature>
<evidence type="ECO:0000256" key="15">
    <source>
        <dbReference type="ARBA" id="ARBA00022871"/>
    </source>
</evidence>
<evidence type="ECO:0000256" key="11">
    <source>
        <dbReference type="ARBA" id="ARBA00022782"/>
    </source>
</evidence>
<evidence type="ECO:0000256" key="7">
    <source>
        <dbReference type="ARBA" id="ARBA00022679"/>
    </source>
</evidence>
<keyword evidence="4" id="KW-0217">Developmental protein</keyword>
<evidence type="ECO:0000256" key="19">
    <source>
        <dbReference type="RuleBase" id="RU000304"/>
    </source>
</evidence>
<feature type="compositionally biased region" description="Polar residues" evidence="20">
    <location>
        <begin position="384"/>
        <end position="399"/>
    </location>
</feature>
<comment type="catalytic activity">
    <reaction evidence="16">
        <text>L-threonyl-[protein] + ATP = O-phospho-L-threonyl-[protein] + ADP + H(+)</text>
        <dbReference type="Rhea" id="RHEA:46608"/>
        <dbReference type="Rhea" id="RHEA-COMP:11060"/>
        <dbReference type="Rhea" id="RHEA-COMP:11605"/>
        <dbReference type="ChEBI" id="CHEBI:15378"/>
        <dbReference type="ChEBI" id="CHEBI:30013"/>
        <dbReference type="ChEBI" id="CHEBI:30616"/>
        <dbReference type="ChEBI" id="CHEBI:61977"/>
        <dbReference type="ChEBI" id="CHEBI:456216"/>
        <dbReference type="EC" id="2.7.11.1"/>
    </reaction>
</comment>
<dbReference type="FunFam" id="3.30.200.20:FF:000042">
    <property type="entry name" value="Aurora kinase A"/>
    <property type="match status" value="1"/>
</dbReference>
<dbReference type="GO" id="GO:0005737">
    <property type="term" value="C:cytoplasm"/>
    <property type="evidence" value="ECO:0000318"/>
    <property type="project" value="GO_Central"/>
</dbReference>
<evidence type="ECO:0000259" key="22">
    <source>
        <dbReference type="PROSITE" id="PS50011"/>
    </source>
</evidence>
<dbReference type="AlphaFoldDB" id="A0A9J7N6Q1"/>
<dbReference type="FunFam" id="1.10.510.10:FF:000658">
    <property type="entry name" value="Protein CBG12184"/>
    <property type="match status" value="1"/>
</dbReference>
<dbReference type="GO" id="GO:0035556">
    <property type="term" value="P:intracellular signal transduction"/>
    <property type="evidence" value="ECO:0000318"/>
    <property type="project" value="GO_Central"/>
</dbReference>
<keyword evidence="10" id="KW-0418">Kinase</keyword>
<evidence type="ECO:0000256" key="1">
    <source>
        <dbReference type="ARBA" id="ARBA00001946"/>
    </source>
</evidence>
<evidence type="ECO:0000256" key="5">
    <source>
        <dbReference type="ARBA" id="ARBA00022527"/>
    </source>
</evidence>
<evidence type="ECO:0000256" key="18">
    <source>
        <dbReference type="PROSITE-ProRule" id="PRU10141"/>
    </source>
</evidence>
<dbReference type="InterPro" id="IPR008271">
    <property type="entry name" value="Ser/Thr_kinase_AS"/>
</dbReference>
<keyword evidence="13" id="KW-0460">Magnesium</keyword>
<dbReference type="RefSeq" id="XP_035691999.1">
    <property type="nucleotide sequence ID" value="XM_035836106.1"/>
</dbReference>
<gene>
    <name evidence="24" type="primary">LOC118426610</name>
</gene>
<evidence type="ECO:0000313" key="24">
    <source>
        <dbReference type="RefSeq" id="XP_035691999.1"/>
    </source>
</evidence>
<name>A0A9J7N6Q1_BRAFL</name>
<keyword evidence="21" id="KW-0732">Signal</keyword>
<dbReference type="OMA" id="HAECKLD"/>
<evidence type="ECO:0000256" key="3">
    <source>
        <dbReference type="ARBA" id="ARBA00012513"/>
    </source>
</evidence>
<dbReference type="PANTHER" id="PTHR24346">
    <property type="entry name" value="MAP/MICROTUBULE AFFINITY-REGULATING KINASE"/>
    <property type="match status" value="1"/>
</dbReference>
<protein>
    <recommendedName>
        <fullName evidence="3">non-specific serine/threonine protein kinase</fullName>
        <ecNumber evidence="3">2.7.11.1</ecNumber>
    </recommendedName>
</protein>
<dbReference type="GO" id="GO:0005524">
    <property type="term" value="F:ATP binding"/>
    <property type="evidence" value="ECO:0007669"/>
    <property type="project" value="UniProtKB-UniRule"/>
</dbReference>
<evidence type="ECO:0000256" key="21">
    <source>
        <dbReference type="SAM" id="SignalP"/>
    </source>
</evidence>
<evidence type="ECO:0000256" key="8">
    <source>
        <dbReference type="ARBA" id="ARBA00022723"/>
    </source>
</evidence>